<dbReference type="InterPro" id="IPR036291">
    <property type="entry name" value="NAD(P)-bd_dom_sf"/>
</dbReference>
<protein>
    <recommendedName>
        <fullName evidence="6 12">6-phosphogluconate dehydrogenase, decarboxylating</fullName>
        <ecNumber evidence="5 12">1.1.1.44</ecNumber>
    </recommendedName>
</protein>
<feature type="binding site" evidence="15">
    <location>
        <begin position="37"/>
        <end position="39"/>
    </location>
    <ligand>
        <name>NADP(+)</name>
        <dbReference type="ChEBI" id="CHEBI:58349"/>
    </ligand>
</feature>
<evidence type="ECO:0000256" key="15">
    <source>
        <dbReference type="PIRSR" id="PIRSR000109-3"/>
    </source>
</evidence>
<dbReference type="SMART" id="SM01350">
    <property type="entry name" value="6PGD"/>
    <property type="match status" value="1"/>
</dbReference>
<dbReference type="STRING" id="576117.SAMN04488138_105117"/>
<evidence type="ECO:0000256" key="16">
    <source>
        <dbReference type="RuleBase" id="RU000485"/>
    </source>
</evidence>
<dbReference type="PROSITE" id="PS00461">
    <property type="entry name" value="6PGD"/>
    <property type="match status" value="1"/>
</dbReference>
<accession>A0A1I3RLE5</accession>
<name>A0A1I3RLE5_9RHOB</name>
<feature type="binding site" description="in other chain" evidence="14">
    <location>
        <begin position="134"/>
        <end position="136"/>
    </location>
    <ligand>
        <name>substrate</name>
        <note>ligand shared between dimeric partners</note>
    </ligand>
</feature>
<evidence type="ECO:0000256" key="1">
    <source>
        <dbReference type="ARBA" id="ARBA00002526"/>
    </source>
</evidence>
<feature type="binding site" evidence="15">
    <location>
        <begin position="80"/>
        <end position="82"/>
    </location>
    <ligand>
        <name>NADP(+)</name>
        <dbReference type="ChEBI" id="CHEBI:58349"/>
    </ligand>
</feature>
<dbReference type="InterPro" id="IPR006114">
    <property type="entry name" value="6PGDH_C"/>
</dbReference>
<evidence type="ECO:0000256" key="9">
    <source>
        <dbReference type="ARBA" id="ARBA00023064"/>
    </source>
</evidence>
<dbReference type="Gene3D" id="1.10.1040.10">
    <property type="entry name" value="N-(1-d-carboxylethyl)-l-norvaline Dehydrogenase, domain 2"/>
    <property type="match status" value="1"/>
</dbReference>
<organism evidence="18 19">
    <name type="scientific">Celeribacter halophilus</name>
    <dbReference type="NCBI Taxonomy" id="576117"/>
    <lineage>
        <taxon>Bacteria</taxon>
        <taxon>Pseudomonadati</taxon>
        <taxon>Pseudomonadota</taxon>
        <taxon>Alphaproteobacteria</taxon>
        <taxon>Rhodobacterales</taxon>
        <taxon>Roseobacteraceae</taxon>
        <taxon>Celeribacter</taxon>
    </lineage>
</organism>
<dbReference type="InterPro" id="IPR006183">
    <property type="entry name" value="Pgluconate_DH"/>
</dbReference>
<comment type="catalytic activity">
    <reaction evidence="11 12 16">
        <text>6-phospho-D-gluconate + NADP(+) = D-ribulose 5-phosphate + CO2 + NADPH</text>
        <dbReference type="Rhea" id="RHEA:10116"/>
        <dbReference type="ChEBI" id="CHEBI:16526"/>
        <dbReference type="ChEBI" id="CHEBI:57783"/>
        <dbReference type="ChEBI" id="CHEBI:58121"/>
        <dbReference type="ChEBI" id="CHEBI:58349"/>
        <dbReference type="ChEBI" id="CHEBI:58759"/>
        <dbReference type="EC" id="1.1.1.44"/>
    </reaction>
</comment>
<dbReference type="Pfam" id="PF00393">
    <property type="entry name" value="6PGD"/>
    <property type="match status" value="1"/>
</dbReference>
<dbReference type="NCBIfam" id="TIGR00873">
    <property type="entry name" value="gnd"/>
    <property type="match status" value="1"/>
</dbReference>
<dbReference type="GO" id="GO:0019521">
    <property type="term" value="P:D-gluconate metabolic process"/>
    <property type="evidence" value="ECO:0007669"/>
    <property type="project" value="UniProtKB-KW"/>
</dbReference>
<dbReference type="FunFam" id="1.10.1040.10:FF:000032">
    <property type="entry name" value="6-phosphogluconate dehydrogenase, decarboxylating"/>
    <property type="match status" value="1"/>
</dbReference>
<dbReference type="SUPFAM" id="SSF48179">
    <property type="entry name" value="6-phosphogluconate dehydrogenase C-terminal domain-like"/>
    <property type="match status" value="1"/>
</dbReference>
<comment type="subunit">
    <text evidence="4 12">Homodimer.</text>
</comment>
<dbReference type="InterPro" id="IPR013328">
    <property type="entry name" value="6PGD_dom2"/>
</dbReference>
<evidence type="ECO:0000313" key="19">
    <source>
        <dbReference type="Proteomes" id="UP000183299"/>
    </source>
</evidence>
<feature type="binding site" evidence="14">
    <location>
        <position position="449"/>
    </location>
    <ligand>
        <name>substrate</name>
        <note>ligand shared between dimeric partners</note>
    </ligand>
</feature>
<evidence type="ECO:0000256" key="3">
    <source>
        <dbReference type="ARBA" id="ARBA00008419"/>
    </source>
</evidence>
<evidence type="ECO:0000256" key="7">
    <source>
        <dbReference type="ARBA" id="ARBA00022857"/>
    </source>
</evidence>
<dbReference type="InterPro" id="IPR008927">
    <property type="entry name" value="6-PGluconate_DH-like_C_sf"/>
</dbReference>
<evidence type="ECO:0000259" key="17">
    <source>
        <dbReference type="SMART" id="SM01350"/>
    </source>
</evidence>
<reference evidence="18 19" key="1">
    <citation type="submission" date="2016-10" db="EMBL/GenBank/DDBJ databases">
        <authorList>
            <person name="de Groot N.N."/>
        </authorList>
    </citation>
    <scope>NUCLEOTIDE SEQUENCE [LARGE SCALE GENOMIC DNA]</scope>
    <source>
        <strain evidence="18 19">CGMCC 1.8891</strain>
    </source>
</reference>
<keyword evidence="10 12" id="KW-0570">Pentose shunt</keyword>
<comment type="similarity">
    <text evidence="3 12 16">Belongs to the 6-phosphogluconate dehydrogenase family.</text>
</comment>
<feature type="binding site" description="in other chain" evidence="14">
    <location>
        <position position="108"/>
    </location>
    <ligand>
        <name>substrate</name>
        <note>ligand shared between dimeric partners</note>
    </ligand>
</feature>
<feature type="active site" description="Proton acceptor" evidence="13">
    <location>
        <position position="188"/>
    </location>
</feature>
<evidence type="ECO:0000256" key="12">
    <source>
        <dbReference type="PIRNR" id="PIRNR000109"/>
    </source>
</evidence>
<dbReference type="InterPro" id="IPR006113">
    <property type="entry name" value="6PGDH_Gnd/GntZ"/>
</dbReference>
<dbReference type="PIRSF" id="PIRSF000109">
    <property type="entry name" value="6PGD"/>
    <property type="match status" value="1"/>
</dbReference>
<dbReference type="GO" id="GO:0006098">
    <property type="term" value="P:pentose-phosphate shunt"/>
    <property type="evidence" value="ECO:0007669"/>
    <property type="project" value="UniProtKB-UniPathway"/>
</dbReference>
<dbReference type="Proteomes" id="UP000183299">
    <property type="component" value="Unassembled WGS sequence"/>
</dbReference>
<feature type="binding site" evidence="15">
    <location>
        <position position="108"/>
    </location>
    <ligand>
        <name>NADP(+)</name>
        <dbReference type="ChEBI" id="CHEBI:58349"/>
    </ligand>
</feature>
<feature type="binding site" description="in other chain" evidence="14">
    <location>
        <position position="293"/>
    </location>
    <ligand>
        <name>substrate</name>
        <note>ligand shared between dimeric partners</note>
    </ligand>
</feature>
<feature type="binding site" description="in other chain" evidence="14">
    <location>
        <position position="266"/>
    </location>
    <ligand>
        <name>substrate</name>
        <note>ligand shared between dimeric partners</note>
    </ligand>
</feature>
<dbReference type="FunFam" id="3.40.50.720:FF:000007">
    <property type="entry name" value="6-phosphogluconate dehydrogenase, decarboxylating"/>
    <property type="match status" value="1"/>
</dbReference>
<dbReference type="Gene3D" id="3.40.50.720">
    <property type="entry name" value="NAD(P)-binding Rossmann-like Domain"/>
    <property type="match status" value="1"/>
</dbReference>
<dbReference type="OrthoDB" id="9804542at2"/>
<evidence type="ECO:0000256" key="6">
    <source>
        <dbReference type="ARBA" id="ARBA00018193"/>
    </source>
</evidence>
<evidence type="ECO:0000256" key="8">
    <source>
        <dbReference type="ARBA" id="ARBA00023002"/>
    </source>
</evidence>
<feature type="binding site" evidence="15">
    <location>
        <begin position="14"/>
        <end position="19"/>
    </location>
    <ligand>
        <name>NADP(+)</name>
        <dbReference type="ChEBI" id="CHEBI:58349"/>
    </ligand>
</feature>
<dbReference type="Pfam" id="PF03446">
    <property type="entry name" value="NAD_binding_2"/>
    <property type="match status" value="1"/>
</dbReference>
<evidence type="ECO:0000256" key="2">
    <source>
        <dbReference type="ARBA" id="ARBA00004874"/>
    </source>
</evidence>
<dbReference type="SUPFAM" id="SSF51735">
    <property type="entry name" value="NAD(P)-binding Rossmann-fold domains"/>
    <property type="match status" value="1"/>
</dbReference>
<dbReference type="GO" id="GO:0050661">
    <property type="term" value="F:NADP binding"/>
    <property type="evidence" value="ECO:0007669"/>
    <property type="project" value="InterPro"/>
</dbReference>
<dbReference type="PRINTS" id="PR00076">
    <property type="entry name" value="6PGDHDRGNASE"/>
</dbReference>
<sequence>MSEVNSQARIGLIGLGVMGANLSLNIAEKGFPVAVFNRTGSVTDDFVASAGELRDKLVPAKTYEDLVAALTTPRAVIIMVQAGGPVDAVIDALTPLLDEGDMIIDAGNADFHDSRRREAALRAKGLNFIGMGVSGGEEGARHGPSIMVGGNPASYETIRDIIEAISAKHDGDPCAAHFGPDGAGHFVKTVHNGIEYADMQMIAEIYGLLRDGAHKAPAEIGALFECWDKGPLKSYLVEISAKVLQAIDPGTGKPMVDVIVDRAGQKGTGRWTAIEALTLGQSPSTIEAAVAARSWSSAKDARLAGADIFGSEPVSGLTLPTEPDFESALLVAKLVAYDQGFKLLKAASDHYDWGLDLARAAEVWREGCIIRSALLDDMASAIRSGLPQEQLIFSADFVALVKNGLPALRRVVGYASASGLPVPALSNALAYFDTMRQARGTTDLIQAQRDFFGAHGFERTDGGAGHHGPWGSGAL</sequence>
<evidence type="ECO:0000256" key="5">
    <source>
        <dbReference type="ARBA" id="ARBA00013011"/>
    </source>
</evidence>
<gene>
    <name evidence="18" type="ORF">SAMN04488138_105117</name>
</gene>
<evidence type="ECO:0000313" key="18">
    <source>
        <dbReference type="EMBL" id="SFJ46121.1"/>
    </source>
</evidence>
<evidence type="ECO:0000256" key="13">
    <source>
        <dbReference type="PIRSR" id="PIRSR000109-1"/>
    </source>
</evidence>
<feature type="domain" description="6-phosphogluconate dehydrogenase C-terminal" evidence="17">
    <location>
        <begin position="184"/>
        <end position="471"/>
    </location>
</feature>
<keyword evidence="9 16" id="KW-0311">Gluconate utilization</keyword>
<keyword evidence="7 12" id="KW-0521">NADP</keyword>
<dbReference type="InterPro" id="IPR006184">
    <property type="entry name" value="6PGdom_BS"/>
</dbReference>
<feature type="binding site" evidence="14">
    <location>
        <position position="455"/>
    </location>
    <ligand>
        <name>substrate</name>
        <note>ligand shared between dimeric partners</note>
    </ligand>
</feature>
<dbReference type="NCBIfam" id="NF006765">
    <property type="entry name" value="PRK09287.1"/>
    <property type="match status" value="1"/>
</dbReference>
<dbReference type="GeneID" id="98664781"/>
<feature type="binding site" description="in other chain" evidence="14">
    <location>
        <begin position="191"/>
        <end position="192"/>
    </location>
    <ligand>
        <name>substrate</name>
        <note>ligand shared between dimeric partners</note>
    </ligand>
</feature>
<dbReference type="RefSeq" id="WP_066599486.1">
    <property type="nucleotide sequence ID" value="NZ_FORY01000005.1"/>
</dbReference>
<keyword evidence="8 12" id="KW-0560">Oxidoreductase</keyword>
<evidence type="ECO:0000256" key="10">
    <source>
        <dbReference type="ARBA" id="ARBA00023126"/>
    </source>
</evidence>
<dbReference type="PANTHER" id="PTHR11811">
    <property type="entry name" value="6-PHOSPHOGLUCONATE DEHYDROGENASE"/>
    <property type="match status" value="1"/>
</dbReference>
<dbReference type="InterPro" id="IPR006115">
    <property type="entry name" value="6PGDH_NADP-bd"/>
</dbReference>
<evidence type="ECO:0000256" key="14">
    <source>
        <dbReference type="PIRSR" id="PIRSR000109-2"/>
    </source>
</evidence>
<evidence type="ECO:0000256" key="11">
    <source>
        <dbReference type="ARBA" id="ARBA00048640"/>
    </source>
</evidence>
<keyword evidence="19" id="KW-1185">Reference proteome</keyword>
<comment type="function">
    <text evidence="1 12">Catalyzes the oxidative decarboxylation of 6-phosphogluconate to ribulose 5-phosphate and CO(2), with concomitant reduction of NADP to NADPH.</text>
</comment>
<feature type="active site" description="Proton donor" evidence="13">
    <location>
        <position position="195"/>
    </location>
</feature>
<dbReference type="GO" id="GO:0004616">
    <property type="term" value="F:phosphogluconate dehydrogenase (decarboxylating) activity"/>
    <property type="evidence" value="ECO:0007669"/>
    <property type="project" value="UniProtKB-EC"/>
</dbReference>
<proteinExistence type="inferred from homology"/>
<dbReference type="EMBL" id="FORY01000005">
    <property type="protein sequence ID" value="SFJ46121.1"/>
    <property type="molecule type" value="Genomic_DNA"/>
</dbReference>
<dbReference type="UniPathway" id="UPA00115">
    <property type="reaction ID" value="UER00410"/>
</dbReference>
<dbReference type="Gene3D" id="1.20.5.320">
    <property type="entry name" value="6-Phosphogluconate Dehydrogenase, domain 3"/>
    <property type="match status" value="1"/>
</dbReference>
<evidence type="ECO:0000256" key="4">
    <source>
        <dbReference type="ARBA" id="ARBA00011738"/>
    </source>
</evidence>
<dbReference type="EC" id="1.1.1.44" evidence="5 12"/>
<comment type="pathway">
    <text evidence="2 12 16">Carbohydrate degradation; pentose phosphate pathway; D-ribulose 5-phosphate from D-glucose 6-phosphate (oxidative stage): step 3/3.</text>
</comment>
<dbReference type="AlphaFoldDB" id="A0A1I3RLE5"/>
<feature type="binding site" description="in other chain" evidence="14">
    <location>
        <position position="196"/>
    </location>
    <ligand>
        <name>substrate</name>
        <note>ligand shared between dimeric partners</note>
    </ligand>
</feature>